<dbReference type="InterPro" id="IPR021720">
    <property type="entry name" value="Malectin_dom"/>
</dbReference>
<dbReference type="PROSITE" id="PS51450">
    <property type="entry name" value="LRR"/>
    <property type="match status" value="1"/>
</dbReference>
<accession>A0A2G5CRF2</accession>
<evidence type="ECO:0000256" key="15">
    <source>
        <dbReference type="ARBA" id="ARBA00023170"/>
    </source>
</evidence>
<keyword evidence="12 19" id="KW-0067">ATP-binding</keyword>
<evidence type="ECO:0000313" key="22">
    <source>
        <dbReference type="EMBL" id="PIA33875.1"/>
    </source>
</evidence>
<keyword evidence="9" id="KW-0677">Repeat</keyword>
<evidence type="ECO:0000256" key="3">
    <source>
        <dbReference type="ARBA" id="ARBA00022527"/>
    </source>
</evidence>
<dbReference type="FunFam" id="3.80.10.10:FF:000383">
    <property type="entry name" value="Leucine-rich repeat receptor protein kinase EMS1"/>
    <property type="match status" value="1"/>
</dbReference>
<evidence type="ECO:0000259" key="21">
    <source>
        <dbReference type="PROSITE" id="PS50011"/>
    </source>
</evidence>
<dbReference type="InterPro" id="IPR001245">
    <property type="entry name" value="Ser-Thr/Tyr_kinase_cat_dom"/>
</dbReference>
<dbReference type="GO" id="GO:0005524">
    <property type="term" value="F:ATP binding"/>
    <property type="evidence" value="ECO:0007669"/>
    <property type="project" value="UniProtKB-UniRule"/>
</dbReference>
<protein>
    <recommendedName>
        <fullName evidence="2">non-specific serine/threonine protein kinase</fullName>
        <ecNumber evidence="2">2.7.11.1</ecNumber>
    </recommendedName>
</protein>
<evidence type="ECO:0000256" key="16">
    <source>
        <dbReference type="ARBA" id="ARBA00023180"/>
    </source>
</evidence>
<dbReference type="FunFam" id="3.30.200.20:FF:000217">
    <property type="entry name" value="probable LRR receptor-like serine/threonine-protein kinase At1g53430"/>
    <property type="match status" value="1"/>
</dbReference>
<comment type="subcellular location">
    <subcellularLocation>
        <location evidence="1">Membrane</location>
        <topology evidence="1">Single-pass type I membrane protein</topology>
    </subcellularLocation>
</comment>
<keyword evidence="13 20" id="KW-1133">Transmembrane helix</keyword>
<dbReference type="PROSITE" id="PS00108">
    <property type="entry name" value="PROTEIN_KINASE_ST"/>
    <property type="match status" value="1"/>
</dbReference>
<dbReference type="GO" id="GO:0016020">
    <property type="term" value="C:membrane"/>
    <property type="evidence" value="ECO:0007669"/>
    <property type="project" value="UniProtKB-SubCell"/>
</dbReference>
<name>A0A2G5CRF2_AQUCA</name>
<evidence type="ECO:0000256" key="12">
    <source>
        <dbReference type="ARBA" id="ARBA00022840"/>
    </source>
</evidence>
<dbReference type="InterPro" id="IPR051824">
    <property type="entry name" value="LRR_Rcpt-Like_S/T_Kinase"/>
</dbReference>
<dbReference type="InterPro" id="IPR001611">
    <property type="entry name" value="Leu-rich_rpt"/>
</dbReference>
<dbReference type="Pfam" id="PF07714">
    <property type="entry name" value="PK_Tyr_Ser-Thr"/>
    <property type="match status" value="1"/>
</dbReference>
<proteinExistence type="predicted"/>
<dbReference type="OrthoDB" id="1897577at2759"/>
<dbReference type="FunCoup" id="A0A2G5CRF2">
    <property type="interactions" value="169"/>
</dbReference>
<dbReference type="Gene3D" id="1.10.510.10">
    <property type="entry name" value="Transferase(Phosphotransferase) domain 1"/>
    <property type="match status" value="1"/>
</dbReference>
<evidence type="ECO:0000256" key="9">
    <source>
        <dbReference type="ARBA" id="ARBA00022737"/>
    </source>
</evidence>
<dbReference type="EMBL" id="KZ305056">
    <property type="protein sequence ID" value="PIA33875.1"/>
    <property type="molecule type" value="Genomic_DNA"/>
</dbReference>
<dbReference type="InterPro" id="IPR000719">
    <property type="entry name" value="Prot_kinase_dom"/>
</dbReference>
<keyword evidence="4" id="KW-0597">Phosphoprotein</keyword>
<dbReference type="AlphaFoldDB" id="A0A2G5CRF2"/>
<feature type="domain" description="Protein kinase" evidence="21">
    <location>
        <begin position="628"/>
        <end position="909"/>
    </location>
</feature>
<comment type="catalytic activity">
    <reaction evidence="17">
        <text>L-threonyl-[protein] + ATP = O-phospho-L-threonyl-[protein] + ADP + H(+)</text>
        <dbReference type="Rhea" id="RHEA:46608"/>
        <dbReference type="Rhea" id="RHEA-COMP:11060"/>
        <dbReference type="Rhea" id="RHEA-COMP:11605"/>
        <dbReference type="ChEBI" id="CHEBI:15378"/>
        <dbReference type="ChEBI" id="CHEBI:30013"/>
        <dbReference type="ChEBI" id="CHEBI:30616"/>
        <dbReference type="ChEBI" id="CHEBI:61977"/>
        <dbReference type="ChEBI" id="CHEBI:456216"/>
        <dbReference type="EC" id="2.7.11.1"/>
    </reaction>
</comment>
<dbReference type="Pfam" id="PF00560">
    <property type="entry name" value="LRR_1"/>
    <property type="match status" value="1"/>
</dbReference>
<dbReference type="CDD" id="cd14066">
    <property type="entry name" value="STKc_IRAK"/>
    <property type="match status" value="1"/>
</dbReference>
<evidence type="ECO:0000256" key="6">
    <source>
        <dbReference type="ARBA" id="ARBA00022679"/>
    </source>
</evidence>
<evidence type="ECO:0000256" key="20">
    <source>
        <dbReference type="SAM" id="Phobius"/>
    </source>
</evidence>
<dbReference type="Pfam" id="PF11721">
    <property type="entry name" value="Malectin"/>
    <property type="match status" value="1"/>
</dbReference>
<dbReference type="SUPFAM" id="SSF56112">
    <property type="entry name" value="Protein kinase-like (PK-like)"/>
    <property type="match status" value="1"/>
</dbReference>
<evidence type="ECO:0000256" key="13">
    <source>
        <dbReference type="ARBA" id="ARBA00022989"/>
    </source>
</evidence>
<dbReference type="InterPro" id="IPR032675">
    <property type="entry name" value="LRR_dom_sf"/>
</dbReference>
<evidence type="ECO:0000256" key="2">
    <source>
        <dbReference type="ARBA" id="ARBA00012513"/>
    </source>
</evidence>
<dbReference type="Pfam" id="PF13855">
    <property type="entry name" value="LRR_8"/>
    <property type="match status" value="1"/>
</dbReference>
<evidence type="ECO:0000256" key="14">
    <source>
        <dbReference type="ARBA" id="ARBA00023136"/>
    </source>
</evidence>
<dbReference type="InterPro" id="IPR008271">
    <property type="entry name" value="Ser/Thr_kinase_AS"/>
</dbReference>
<dbReference type="PANTHER" id="PTHR48006">
    <property type="entry name" value="LEUCINE-RICH REPEAT-CONTAINING PROTEIN DDB_G0281931-RELATED"/>
    <property type="match status" value="1"/>
</dbReference>
<comment type="catalytic activity">
    <reaction evidence="18">
        <text>L-seryl-[protein] + ATP = O-phospho-L-seryl-[protein] + ADP + H(+)</text>
        <dbReference type="Rhea" id="RHEA:17989"/>
        <dbReference type="Rhea" id="RHEA-COMP:9863"/>
        <dbReference type="Rhea" id="RHEA-COMP:11604"/>
        <dbReference type="ChEBI" id="CHEBI:15378"/>
        <dbReference type="ChEBI" id="CHEBI:29999"/>
        <dbReference type="ChEBI" id="CHEBI:30616"/>
        <dbReference type="ChEBI" id="CHEBI:83421"/>
        <dbReference type="ChEBI" id="CHEBI:456216"/>
        <dbReference type="EC" id="2.7.11.1"/>
    </reaction>
</comment>
<dbReference type="PROSITE" id="PS50011">
    <property type="entry name" value="PROTEIN_KINASE_DOM"/>
    <property type="match status" value="1"/>
</dbReference>
<dbReference type="Gene3D" id="3.30.200.20">
    <property type="entry name" value="Phosphorylase Kinase, domain 1"/>
    <property type="match status" value="1"/>
</dbReference>
<dbReference type="GO" id="GO:0004674">
    <property type="term" value="F:protein serine/threonine kinase activity"/>
    <property type="evidence" value="ECO:0007669"/>
    <property type="project" value="UniProtKB-KW"/>
</dbReference>
<dbReference type="STRING" id="218851.A0A2G5CRF2"/>
<keyword evidence="5" id="KW-0433">Leucine-rich repeat</keyword>
<organism evidence="22 23">
    <name type="scientific">Aquilegia coerulea</name>
    <name type="common">Rocky mountain columbine</name>
    <dbReference type="NCBI Taxonomy" id="218851"/>
    <lineage>
        <taxon>Eukaryota</taxon>
        <taxon>Viridiplantae</taxon>
        <taxon>Streptophyta</taxon>
        <taxon>Embryophyta</taxon>
        <taxon>Tracheophyta</taxon>
        <taxon>Spermatophyta</taxon>
        <taxon>Magnoliopsida</taxon>
        <taxon>Ranunculales</taxon>
        <taxon>Ranunculaceae</taxon>
        <taxon>Thalictroideae</taxon>
        <taxon>Aquilegia</taxon>
    </lineage>
</organism>
<evidence type="ECO:0000256" key="4">
    <source>
        <dbReference type="ARBA" id="ARBA00022553"/>
    </source>
</evidence>
<dbReference type="SUPFAM" id="SSF52058">
    <property type="entry name" value="L domain-like"/>
    <property type="match status" value="1"/>
</dbReference>
<dbReference type="FunFam" id="3.80.10.10:FF:001070">
    <property type="entry name" value="Leucine-rich repeat transmembrane protein kinase"/>
    <property type="match status" value="1"/>
</dbReference>
<evidence type="ECO:0000313" key="23">
    <source>
        <dbReference type="Proteomes" id="UP000230069"/>
    </source>
</evidence>
<keyword evidence="16" id="KW-0325">Glycoprotein</keyword>
<dbReference type="Proteomes" id="UP000230069">
    <property type="component" value="Unassembled WGS sequence"/>
</dbReference>
<dbReference type="InParanoid" id="A0A2G5CRF2"/>
<dbReference type="Gene3D" id="2.60.120.430">
    <property type="entry name" value="Galactose-binding lectin"/>
    <property type="match status" value="1"/>
</dbReference>
<keyword evidence="6" id="KW-0808">Transferase</keyword>
<evidence type="ECO:0000256" key="10">
    <source>
        <dbReference type="ARBA" id="ARBA00022741"/>
    </source>
</evidence>
<gene>
    <name evidence="22" type="ORF">AQUCO_03900018v1</name>
</gene>
<dbReference type="Gene3D" id="3.80.10.10">
    <property type="entry name" value="Ribonuclease Inhibitor"/>
    <property type="match status" value="3"/>
</dbReference>
<dbReference type="EC" id="2.7.11.1" evidence="2"/>
<evidence type="ECO:0000256" key="8">
    <source>
        <dbReference type="ARBA" id="ARBA00022729"/>
    </source>
</evidence>
<dbReference type="FunFam" id="2.60.120.430:FF:000004">
    <property type="entry name" value="Putative leucine-rich repeat receptor-like serine/threonine-protein kinase"/>
    <property type="match status" value="1"/>
</dbReference>
<keyword evidence="11" id="KW-0418">Kinase</keyword>
<dbReference type="PROSITE" id="PS00107">
    <property type="entry name" value="PROTEIN_KINASE_ATP"/>
    <property type="match status" value="1"/>
</dbReference>
<reference evidence="22 23" key="1">
    <citation type="submission" date="2017-09" db="EMBL/GenBank/DDBJ databases">
        <title>WGS assembly of Aquilegia coerulea Goldsmith.</title>
        <authorList>
            <person name="Hodges S."/>
            <person name="Kramer E."/>
            <person name="Nordborg M."/>
            <person name="Tomkins J."/>
            <person name="Borevitz J."/>
            <person name="Derieg N."/>
            <person name="Yan J."/>
            <person name="Mihaltcheva S."/>
            <person name="Hayes R.D."/>
            <person name="Rokhsar D."/>
        </authorList>
    </citation>
    <scope>NUCLEOTIDE SEQUENCE [LARGE SCALE GENOMIC DNA]</scope>
    <source>
        <strain evidence="23">cv. Goldsmith</strain>
    </source>
</reference>
<keyword evidence="3" id="KW-0723">Serine/threonine-protein kinase</keyword>
<evidence type="ECO:0000256" key="11">
    <source>
        <dbReference type="ARBA" id="ARBA00022777"/>
    </source>
</evidence>
<evidence type="ECO:0000256" key="17">
    <source>
        <dbReference type="ARBA" id="ARBA00047899"/>
    </source>
</evidence>
<keyword evidence="15" id="KW-0675">Receptor</keyword>
<keyword evidence="8" id="KW-0732">Signal</keyword>
<dbReference type="InterPro" id="IPR011009">
    <property type="entry name" value="Kinase-like_dom_sf"/>
</dbReference>
<dbReference type="InterPro" id="IPR017441">
    <property type="entry name" value="Protein_kinase_ATP_BS"/>
</dbReference>
<dbReference type="FunFam" id="1.10.510.10:FF:000044">
    <property type="entry name" value="Putative LRR receptor-like serine/threonine-protein kinase"/>
    <property type="match status" value="1"/>
</dbReference>
<feature type="binding site" evidence="19">
    <location>
        <position position="656"/>
    </location>
    <ligand>
        <name>ATP</name>
        <dbReference type="ChEBI" id="CHEBI:30616"/>
    </ligand>
</feature>
<evidence type="ECO:0000256" key="19">
    <source>
        <dbReference type="PROSITE-ProRule" id="PRU10141"/>
    </source>
</evidence>
<sequence length="951" mass="104187">EALNEIANTLGKKDWNFSVDPCSGSYGWAEASNAVTCNCSYVNTHVLIDLVCRVLLNQNLDGILPPELVKLPYLQEIELAFNYLNGTIPKEWGSLQLVNLSLSGNRITGTIPIELGNITTLKKFAVGYNKLSGVLPREFGNMVSIEFILLSSNNFTGRLPETLAKLTTLKDFRINDNQFSGKIPDFIQNWTNLEKIAIQGSGLEGPIPSGISLLTKLADMRISDLKAAEAAFPSLSNMKDMKTLILRSCNIIGEIPSYLGDMTNLKTLDLSFNKLTGQIPLSFRSLQTVDFIYLTGNALTGLVPEMSAANIDLSYNNFALGSSGSSRCQQGNVNLFGSSSLGDNSSSTGVVPCLKSVTCPRKLYSFHINCGGGEVIRNGNRTYEDDIEPATPSKFSMSKYNWAYSSTGNFMDDSRNDVYIETNTSKLAMNDSRLYMNARLSPQSLTYYGFCLLNGNYTVNLHFAEIVFTNDKTFASLGRRVFDIYIQGKLVWKDFNIVDEAGGVGKAVVKKFTAVVTSTTLEIRFHWAGKGTTVIPVRGTYGPLVSAISVDPNFIPPSEGGKNSKKISLVLAVGIAVAVLSLIVIVLGGLWWKGCFGPKNQIDEDLRGLDLQTGSFTLKQIKDATNNFNAENKIGEGGFGSVYKGHLADGSIIAVKQLSTKSKQGNREFVNEIGLISGLQHPNLVKLHGCCIEGNQLLLVYEYMENNSLARALFDQNENLLNLNWSTRHKICVGIARALAYLHEESRLKIVHRDIKATNVLLDKCLNAKVADFGLAKLVEEGHSHISTRVAGTLGYMAPEYALRGYLTDKADVYSFGVVALEIVSGKSNTGYMAETECLYLLDWALVLQEKGELLDIVDPSLKSNYKKEEVLGMINVALSCTNTSPTLRPSMSSVVSMLEGRTAAQKFAPDLNICIDDIKFKAGKDHYEIFQDESMIDSQTTSIFNSQSSS</sequence>
<keyword evidence="10 19" id="KW-0547">Nucleotide-binding</keyword>
<evidence type="ECO:0000256" key="1">
    <source>
        <dbReference type="ARBA" id="ARBA00004479"/>
    </source>
</evidence>
<feature type="non-terminal residue" evidence="22">
    <location>
        <position position="1"/>
    </location>
</feature>
<evidence type="ECO:0000256" key="18">
    <source>
        <dbReference type="ARBA" id="ARBA00048679"/>
    </source>
</evidence>
<feature type="transmembrane region" description="Helical" evidence="20">
    <location>
        <begin position="569"/>
        <end position="592"/>
    </location>
</feature>
<keyword evidence="7 20" id="KW-0812">Transmembrane</keyword>
<dbReference type="SMART" id="SM00220">
    <property type="entry name" value="S_TKc"/>
    <property type="match status" value="1"/>
</dbReference>
<evidence type="ECO:0000256" key="5">
    <source>
        <dbReference type="ARBA" id="ARBA00022614"/>
    </source>
</evidence>
<dbReference type="PANTHER" id="PTHR48006:SF81">
    <property type="entry name" value="PROTEIN KINASE DOMAIN-CONTAINING PROTEIN"/>
    <property type="match status" value="1"/>
</dbReference>
<keyword evidence="23" id="KW-1185">Reference proteome</keyword>
<evidence type="ECO:0000256" key="7">
    <source>
        <dbReference type="ARBA" id="ARBA00022692"/>
    </source>
</evidence>
<keyword evidence="14 20" id="KW-0472">Membrane</keyword>